<evidence type="ECO:0000313" key="4">
    <source>
        <dbReference type="Proteomes" id="UP000322077"/>
    </source>
</evidence>
<comment type="caution">
    <text evidence="3">The sequence shown here is derived from an EMBL/GenBank/DDBJ whole genome shotgun (WGS) entry which is preliminary data.</text>
</comment>
<dbReference type="Pfam" id="PF09423">
    <property type="entry name" value="PhoD"/>
    <property type="match status" value="1"/>
</dbReference>
<sequence length="573" mass="62816">MTVPMPKTKARGRHRAVTKRVLGGIGIGATMPVLWDRRTLLRAAALAPAVSLLAPMRLGAAPLAGFTHSVASGDPTRDSIVLWTRFIAAEGGETTLAVEVAEDDRFKRIAARGTTTASPINDHCAHARPAGLKPGRWYYYRFTAPDGSMSPVGRTRTLPAGSIESFRIGVFSCANATSGWFNAYAHAATREDIDLIVHLGDYIYESPTDRSDAIPALAKAREIAPTGETISLIDYRLRYASYRADPALQELHRRFPMITMWDDHETANNSWTNGAKNHGPEDGPWEIRKAAGIRAFREWLPMANADYASYQIGDLATMFRLETRLIGRTKQLELSEILRAGGDPRAAAEAFRKGPLADPARTMMGAAQEQWLRDGIARSTRDGTRWQILAQQTVMAPLLLPTVKPSWYAPNVAPAPKAEAELRFAAMLTQMGIPEGLDRWDGYPAARDRLLGSAAQAKANLVVLSGDSHNAWASDLVHDGKPVGVEFAGHSVSSFGIDKRFGGDPKAIAADFTATNPLLKWCDTSRRGYMVVNLTRSAASNEWLFLPSLTTRSTEVFDRTTFKTERRSQRLSS</sequence>
<dbReference type="InterPro" id="IPR018946">
    <property type="entry name" value="PhoD-like_MPP"/>
</dbReference>
<accession>A0A5D9CH62</accession>
<dbReference type="Gene3D" id="2.60.40.380">
    <property type="entry name" value="Purple acid phosphatase-like, N-terminal"/>
    <property type="match status" value="1"/>
</dbReference>
<dbReference type="PANTHER" id="PTHR43606">
    <property type="entry name" value="PHOSPHATASE, PUTATIVE (AFU_ORTHOLOGUE AFUA_6G08710)-RELATED"/>
    <property type="match status" value="1"/>
</dbReference>
<dbReference type="AlphaFoldDB" id="A0A5D9CH62"/>
<name>A0A5D9CH62_9SPHN</name>
<organism evidence="3 4">
    <name type="scientific">Sphingomonas montanisoli</name>
    <dbReference type="NCBI Taxonomy" id="2606412"/>
    <lineage>
        <taxon>Bacteria</taxon>
        <taxon>Pseudomonadati</taxon>
        <taxon>Pseudomonadota</taxon>
        <taxon>Alphaproteobacteria</taxon>
        <taxon>Sphingomonadales</taxon>
        <taxon>Sphingomonadaceae</taxon>
        <taxon>Sphingomonas</taxon>
    </lineage>
</organism>
<dbReference type="EMBL" id="VTOU01000001">
    <property type="protein sequence ID" value="TZG29451.1"/>
    <property type="molecule type" value="Genomic_DNA"/>
</dbReference>
<feature type="domain" description="PhoD-like phosphatase metallophosphatase" evidence="1">
    <location>
        <begin position="169"/>
        <end position="543"/>
    </location>
</feature>
<dbReference type="PANTHER" id="PTHR43606:SF2">
    <property type="entry name" value="ALKALINE PHOSPHATASE FAMILY PROTEIN (AFU_ORTHOLOGUE AFUA_5G03860)"/>
    <property type="match status" value="1"/>
</dbReference>
<dbReference type="InterPro" id="IPR038607">
    <property type="entry name" value="PhoD-like_sf"/>
</dbReference>
<proteinExistence type="predicted"/>
<keyword evidence="4" id="KW-1185">Reference proteome</keyword>
<evidence type="ECO:0000259" key="1">
    <source>
        <dbReference type="Pfam" id="PF09423"/>
    </source>
</evidence>
<protein>
    <submittedName>
        <fullName evidence="3">Alkaline phosphatase</fullName>
    </submittedName>
</protein>
<reference evidence="3 4" key="1">
    <citation type="submission" date="2019-08" db="EMBL/GenBank/DDBJ databases">
        <authorList>
            <person name="Wang G."/>
            <person name="Xu Z."/>
        </authorList>
    </citation>
    <scope>NUCLEOTIDE SEQUENCE [LARGE SCALE GENOMIC DNA]</scope>
    <source>
        <strain evidence="3 4">ZX</strain>
    </source>
</reference>
<dbReference type="Gene3D" id="3.60.21.70">
    <property type="entry name" value="PhoD-like phosphatase"/>
    <property type="match status" value="1"/>
</dbReference>
<dbReference type="SUPFAM" id="SSF56300">
    <property type="entry name" value="Metallo-dependent phosphatases"/>
    <property type="match status" value="1"/>
</dbReference>
<dbReference type="CDD" id="cd07389">
    <property type="entry name" value="MPP_PhoD"/>
    <property type="match status" value="1"/>
</dbReference>
<dbReference type="InterPro" id="IPR029052">
    <property type="entry name" value="Metallo-depent_PP-like"/>
</dbReference>
<evidence type="ECO:0000259" key="2">
    <source>
        <dbReference type="Pfam" id="PF16655"/>
    </source>
</evidence>
<dbReference type="InterPro" id="IPR032093">
    <property type="entry name" value="PhoD_N"/>
</dbReference>
<dbReference type="Pfam" id="PF16655">
    <property type="entry name" value="PhoD_N"/>
    <property type="match status" value="1"/>
</dbReference>
<evidence type="ECO:0000313" key="3">
    <source>
        <dbReference type="EMBL" id="TZG29451.1"/>
    </source>
</evidence>
<feature type="domain" description="Phospholipase D N-terminal" evidence="2">
    <location>
        <begin position="68"/>
        <end position="157"/>
    </location>
</feature>
<dbReference type="InterPro" id="IPR052900">
    <property type="entry name" value="Phospholipid_Metab_Enz"/>
</dbReference>
<dbReference type="Proteomes" id="UP000322077">
    <property type="component" value="Unassembled WGS sequence"/>
</dbReference>
<gene>
    <name evidence="3" type="ORF">FYJ91_04830</name>
</gene>